<dbReference type="STRING" id="223786.SAMN05216234_11531"/>
<accession>A0A1I5PGC9</accession>
<dbReference type="InterPro" id="IPR010982">
    <property type="entry name" value="Lambda_DNA-bd_dom_sf"/>
</dbReference>
<organism evidence="1 2">
    <name type="scientific">Hydrogenimonas thermophila</name>
    <dbReference type="NCBI Taxonomy" id="223786"/>
    <lineage>
        <taxon>Bacteria</taxon>
        <taxon>Pseudomonadati</taxon>
        <taxon>Campylobacterota</taxon>
        <taxon>Epsilonproteobacteria</taxon>
        <taxon>Campylobacterales</taxon>
        <taxon>Hydrogenimonadaceae</taxon>
        <taxon>Hydrogenimonas</taxon>
    </lineage>
</organism>
<evidence type="ECO:0008006" key="3">
    <source>
        <dbReference type="Google" id="ProtNLM"/>
    </source>
</evidence>
<reference evidence="1 2" key="1">
    <citation type="submission" date="2016-10" db="EMBL/GenBank/DDBJ databases">
        <authorList>
            <person name="de Groot N.N."/>
        </authorList>
    </citation>
    <scope>NUCLEOTIDE SEQUENCE [LARGE SCALE GENOMIC DNA]</scope>
    <source>
        <strain evidence="1 2">EP1-55-1</strain>
    </source>
</reference>
<dbReference type="EMBL" id="FOXB01000015">
    <property type="protein sequence ID" value="SFP33178.1"/>
    <property type="molecule type" value="Genomic_DNA"/>
</dbReference>
<gene>
    <name evidence="1" type="ORF">SAMN05216234_11531</name>
</gene>
<sequence>MEVFEKINHYLREKKISKKEFAARLQALEPKLKSTGEIPSEKTIYAYLNGRISIKAELIPYIAQVLDIPEQLLFADCKISRKKFLLHILKSITPEEKNLIKSKLCNNQINKKEINKFDKIEELLQYAPDIFIKKLENILKEYKALTLKFKS</sequence>
<name>A0A1I5PGC9_9BACT</name>
<dbReference type="AlphaFoldDB" id="A0A1I5PGC9"/>
<protein>
    <recommendedName>
        <fullName evidence="3">HTH cro/C1-type domain-containing protein</fullName>
    </recommendedName>
</protein>
<proteinExistence type="predicted"/>
<evidence type="ECO:0000313" key="2">
    <source>
        <dbReference type="Proteomes" id="UP000199227"/>
    </source>
</evidence>
<keyword evidence="2" id="KW-1185">Reference proteome</keyword>
<evidence type="ECO:0000313" key="1">
    <source>
        <dbReference type="EMBL" id="SFP33178.1"/>
    </source>
</evidence>
<dbReference type="Gene3D" id="1.10.260.40">
    <property type="entry name" value="lambda repressor-like DNA-binding domains"/>
    <property type="match status" value="1"/>
</dbReference>
<dbReference type="OrthoDB" id="5324878at2"/>
<dbReference type="Proteomes" id="UP000199227">
    <property type="component" value="Unassembled WGS sequence"/>
</dbReference>
<dbReference type="GO" id="GO:0003677">
    <property type="term" value="F:DNA binding"/>
    <property type="evidence" value="ECO:0007669"/>
    <property type="project" value="InterPro"/>
</dbReference>
<dbReference type="RefSeq" id="WP_092912253.1">
    <property type="nucleotide sequence ID" value="NZ_FOXB01000015.1"/>
</dbReference>